<accession>A0ABV6KV67</accession>
<feature type="transmembrane region" description="Helical" evidence="1">
    <location>
        <begin position="65"/>
        <end position="88"/>
    </location>
</feature>
<protein>
    <submittedName>
        <fullName evidence="2">Transposase</fullName>
    </submittedName>
</protein>
<gene>
    <name evidence="2" type="ORF">ACFFHF_18635</name>
</gene>
<keyword evidence="1" id="KW-0812">Transmembrane</keyword>
<name>A0ABV6KV67_9BACI</name>
<evidence type="ECO:0000313" key="3">
    <source>
        <dbReference type="Proteomes" id="UP001589738"/>
    </source>
</evidence>
<proteinExistence type="predicted"/>
<keyword evidence="3" id="KW-1185">Reference proteome</keyword>
<dbReference type="RefSeq" id="WP_160546844.1">
    <property type="nucleotide sequence ID" value="NZ_JBHLUU010000118.1"/>
</dbReference>
<keyword evidence="1" id="KW-0472">Membrane</keyword>
<keyword evidence="1" id="KW-1133">Transmembrane helix</keyword>
<evidence type="ECO:0000256" key="1">
    <source>
        <dbReference type="SAM" id="Phobius"/>
    </source>
</evidence>
<evidence type="ECO:0000313" key="2">
    <source>
        <dbReference type="EMBL" id="MFC0477222.1"/>
    </source>
</evidence>
<comment type="caution">
    <text evidence="2">The sequence shown here is derived from an EMBL/GenBank/DDBJ whole genome shotgun (WGS) entry which is preliminary data.</text>
</comment>
<dbReference type="EMBL" id="JBHLUU010000118">
    <property type="protein sequence ID" value="MFC0477222.1"/>
    <property type="molecule type" value="Genomic_DNA"/>
</dbReference>
<dbReference type="Proteomes" id="UP001589738">
    <property type="component" value="Unassembled WGS sequence"/>
</dbReference>
<reference evidence="2 3" key="1">
    <citation type="submission" date="2024-09" db="EMBL/GenBank/DDBJ databases">
        <authorList>
            <person name="Sun Q."/>
            <person name="Mori K."/>
        </authorList>
    </citation>
    <scope>NUCLEOTIDE SEQUENCE [LARGE SCALE GENOMIC DNA]</scope>
    <source>
        <strain evidence="2 3">CGMCC 1.9126</strain>
    </source>
</reference>
<sequence>MKLFLLLTSAVLPLLMVILQMKWKNTQNFFHLAALISSLIFGNISAFAIYDIIKDESVFMTNIHGIFLNPLFLLTGGYLGIYLLYILILQLKGRDN</sequence>
<feature type="transmembrane region" description="Helical" evidence="1">
    <location>
        <begin position="29"/>
        <end position="53"/>
    </location>
</feature>
<organism evidence="2 3">
    <name type="scientific">Robertmurraya beringensis</name>
    <dbReference type="NCBI Taxonomy" id="641660"/>
    <lineage>
        <taxon>Bacteria</taxon>
        <taxon>Bacillati</taxon>
        <taxon>Bacillota</taxon>
        <taxon>Bacilli</taxon>
        <taxon>Bacillales</taxon>
        <taxon>Bacillaceae</taxon>
        <taxon>Robertmurraya</taxon>
    </lineage>
</organism>